<organism evidence="2 3">
    <name type="scientific">Nitzschia inconspicua</name>
    <dbReference type="NCBI Taxonomy" id="303405"/>
    <lineage>
        <taxon>Eukaryota</taxon>
        <taxon>Sar</taxon>
        <taxon>Stramenopiles</taxon>
        <taxon>Ochrophyta</taxon>
        <taxon>Bacillariophyta</taxon>
        <taxon>Bacillariophyceae</taxon>
        <taxon>Bacillariophycidae</taxon>
        <taxon>Bacillariales</taxon>
        <taxon>Bacillariaceae</taxon>
        <taxon>Nitzschia</taxon>
    </lineage>
</organism>
<accession>A0A9K3L7Z6</accession>
<proteinExistence type="predicted"/>
<comment type="caution">
    <text evidence="2">The sequence shown here is derived from an EMBL/GenBank/DDBJ whole genome shotgun (WGS) entry which is preliminary data.</text>
</comment>
<dbReference type="CDD" id="cd20404">
    <property type="entry name" value="Tudor_Agenet_AtEML-like"/>
    <property type="match status" value="1"/>
</dbReference>
<dbReference type="EMBL" id="JAGRRH010000015">
    <property type="protein sequence ID" value="KAG7357113.1"/>
    <property type="molecule type" value="Genomic_DNA"/>
</dbReference>
<protein>
    <submittedName>
        <fullName evidence="2">Uncharacterized protein</fullName>
    </submittedName>
</protein>
<feature type="compositionally biased region" description="Low complexity" evidence="1">
    <location>
        <begin position="85"/>
        <end position="96"/>
    </location>
</feature>
<reference evidence="2" key="1">
    <citation type="journal article" date="2021" name="Sci. Rep.">
        <title>Diploid genomic architecture of Nitzschia inconspicua, an elite biomass production diatom.</title>
        <authorList>
            <person name="Oliver A."/>
            <person name="Podell S."/>
            <person name="Pinowska A."/>
            <person name="Traller J.C."/>
            <person name="Smith S.R."/>
            <person name="McClure R."/>
            <person name="Beliaev A."/>
            <person name="Bohutskyi P."/>
            <person name="Hill E.A."/>
            <person name="Rabines A."/>
            <person name="Zheng H."/>
            <person name="Allen L.Z."/>
            <person name="Kuo A."/>
            <person name="Grigoriev I.V."/>
            <person name="Allen A.E."/>
            <person name="Hazlebeck D."/>
            <person name="Allen E.E."/>
        </authorList>
    </citation>
    <scope>NUCLEOTIDE SEQUENCE</scope>
    <source>
        <strain evidence="2">Hildebrandi</strain>
    </source>
</reference>
<reference evidence="2" key="2">
    <citation type="submission" date="2021-04" db="EMBL/GenBank/DDBJ databases">
        <authorList>
            <person name="Podell S."/>
        </authorList>
    </citation>
    <scope>NUCLEOTIDE SEQUENCE</scope>
    <source>
        <strain evidence="2">Hildebrandi</strain>
    </source>
</reference>
<dbReference type="Proteomes" id="UP000693970">
    <property type="component" value="Unassembled WGS sequence"/>
</dbReference>
<dbReference type="AlphaFoldDB" id="A0A9K3L7Z6"/>
<feature type="region of interest" description="Disordered" evidence="1">
    <location>
        <begin position="77"/>
        <end position="96"/>
    </location>
</feature>
<keyword evidence="3" id="KW-1185">Reference proteome</keyword>
<evidence type="ECO:0000313" key="2">
    <source>
        <dbReference type="EMBL" id="KAG7357113.1"/>
    </source>
</evidence>
<gene>
    <name evidence="2" type="ORF">IV203_001801</name>
</gene>
<evidence type="ECO:0000313" key="3">
    <source>
        <dbReference type="Proteomes" id="UP000693970"/>
    </source>
</evidence>
<evidence type="ECO:0000256" key="1">
    <source>
        <dbReference type="SAM" id="MobiDB-lite"/>
    </source>
</evidence>
<dbReference type="OrthoDB" id="116701at2759"/>
<sequence length="557" mass="63299">MVDETAFTVRGIDNISNVSCHVSCAIQILCHAIPPIRQLLLRLLDHHHGTGETNNNNGTTIPNSHNVLVNELLDFVSGGSSRPHSSSSSSNNNNNNNHDGSCTLFSTWNPRRLFTYLKYCHNIDYEQVGDPSTTLIRLLRLLIPPCETLLKQSVWEGQTRQVLEGYRRFQTSTITTNDDYDDNVHHICQDYLQRTKYGKIKDMACPLVLRGTSSSKTQRKQQQQQQQSMLDLLHHCTTEPQVVQGLKYPWDAMGADTFTECMVDQSHLPTILKCHDDDIPATTSTTWMTIKRTELHRIPRVWLLHLERPRPLEIIQNLWMESDHTNPPPIYSVEVPFMFDAETVHTRQVPTSSSSPIDATRMILQGAILQVIDLTDDDDDVAAELLEEEIEVHSVALLWSSAPHEESSLSSSWVLIDDEQRITIDDDRASMLLAGSVVTQPNSNDDTESKAYYGATLLVYAMSEEEEVQQQDWMDTINEILQPLVKKGDNSNESITSNPENLVGRRLKIKWAKGKYYPGVVTRYDASNGKHQVLYDDGDVKEYILAKKTIEWEKRTD</sequence>
<name>A0A9K3L7Z6_9STRA</name>